<evidence type="ECO:0000256" key="2">
    <source>
        <dbReference type="HAMAP-Rule" id="MF_01074"/>
    </source>
</evidence>
<evidence type="ECO:0000256" key="3">
    <source>
        <dbReference type="SAM" id="MobiDB-lite"/>
    </source>
</evidence>
<accession>H1D314</accession>
<dbReference type="InterPro" id="IPR002822">
    <property type="entry name" value="Ni_insertion"/>
</dbReference>
<dbReference type="RefSeq" id="WP_008860494.1">
    <property type="nucleotide sequence ID" value="NZ_JH591190.1"/>
</dbReference>
<comment type="caution">
    <text evidence="4">The sequence shown here is derived from an EMBL/GenBank/DDBJ whole genome shotgun (WGS) entry which is preliminary data.</text>
</comment>
<dbReference type="PANTHER" id="PTHR36566:SF1">
    <property type="entry name" value="PYRIDINIUM-3,5-BISTHIOCARBOXYLIC ACID MONONUCLEOTIDE NICKEL INSERTION PROTEIN"/>
    <property type="match status" value="1"/>
</dbReference>
<keyword evidence="2" id="KW-0456">Lyase</keyword>
<feature type="region of interest" description="Disordered" evidence="3">
    <location>
        <begin position="88"/>
        <end position="117"/>
    </location>
</feature>
<name>H1D314_9FIRM</name>
<evidence type="ECO:0000313" key="5">
    <source>
        <dbReference type="Proteomes" id="UP000003277"/>
    </source>
</evidence>
<dbReference type="GO" id="GO:0051604">
    <property type="term" value="P:protein maturation"/>
    <property type="evidence" value="ECO:0007669"/>
    <property type="project" value="UniProtKB-UniRule"/>
</dbReference>
<organism evidence="4 5">
    <name type="scientific">Dialister succinatiphilus YIT 11850</name>
    <dbReference type="NCBI Taxonomy" id="742743"/>
    <lineage>
        <taxon>Bacteria</taxon>
        <taxon>Bacillati</taxon>
        <taxon>Bacillota</taxon>
        <taxon>Negativicutes</taxon>
        <taxon>Veillonellales</taxon>
        <taxon>Veillonellaceae</taxon>
        <taxon>Dialister</taxon>
    </lineage>
</organism>
<dbReference type="Gene3D" id="3.30.70.1380">
    <property type="entry name" value="Transcriptional regulatory protein pf0864 domain like"/>
    <property type="match status" value="1"/>
</dbReference>
<dbReference type="EC" id="4.99.1.12" evidence="2"/>
<evidence type="ECO:0000313" key="4">
    <source>
        <dbReference type="EMBL" id="EHO62070.1"/>
    </source>
</evidence>
<dbReference type="PATRIC" id="fig|742743.3.peg.2016"/>
<dbReference type="GO" id="GO:0016829">
    <property type="term" value="F:lyase activity"/>
    <property type="evidence" value="ECO:0007669"/>
    <property type="project" value="UniProtKB-UniRule"/>
</dbReference>
<dbReference type="EMBL" id="ADLT01000070">
    <property type="protein sequence ID" value="EHO62070.1"/>
    <property type="molecule type" value="Genomic_DNA"/>
</dbReference>
<proteinExistence type="inferred from homology"/>
<dbReference type="HOGENOM" id="CLU_028523_2_1_9"/>
<gene>
    <name evidence="2" type="primary">larC</name>
    <name evidence="4" type="ORF">HMPREF9453_02002</name>
</gene>
<protein>
    <recommendedName>
        <fullName evidence="2">Pyridinium-3,5-bisthiocarboxylic acid mononucleotide nickel insertion protein</fullName>
        <shortName evidence="2">P2TMN nickel insertion protein</shortName>
        <ecNumber evidence="2">4.99.1.12</ecNumber>
    </recommendedName>
    <alternativeName>
        <fullName evidence="2">Nickel-pincer cofactor biosynthesis protein LarC</fullName>
    </alternativeName>
</protein>
<comment type="similarity">
    <text evidence="2">Belongs to the LarC family.</text>
</comment>
<dbReference type="Pfam" id="PF01969">
    <property type="entry name" value="Ni_insertion"/>
    <property type="match status" value="1"/>
</dbReference>
<dbReference type="PANTHER" id="PTHR36566">
    <property type="entry name" value="NICKEL INSERTION PROTEIN-RELATED"/>
    <property type="match status" value="1"/>
</dbReference>
<dbReference type="GO" id="GO:0016151">
    <property type="term" value="F:nickel cation binding"/>
    <property type="evidence" value="ECO:0007669"/>
    <property type="project" value="UniProtKB-UniRule"/>
</dbReference>
<comment type="catalytic activity">
    <reaction evidence="2">
        <text>Ni(II)-pyridinium-3,5-bisthiocarboxylate mononucleotide = pyridinium-3,5-bisthiocarboxylate mononucleotide + Ni(2+)</text>
        <dbReference type="Rhea" id="RHEA:54784"/>
        <dbReference type="ChEBI" id="CHEBI:49786"/>
        <dbReference type="ChEBI" id="CHEBI:137372"/>
        <dbReference type="ChEBI" id="CHEBI:137373"/>
        <dbReference type="EC" id="4.99.1.12"/>
    </reaction>
</comment>
<dbReference type="NCBIfam" id="TIGR00299">
    <property type="entry name" value="nickel pincer cofactor biosynthesis protein LarC"/>
    <property type="match status" value="1"/>
</dbReference>
<keyword evidence="1 2" id="KW-0533">Nickel</keyword>
<dbReference type="AlphaFoldDB" id="H1D314"/>
<dbReference type="Proteomes" id="UP000003277">
    <property type="component" value="Unassembled WGS sequence"/>
</dbReference>
<sequence>MGKSLYLEASSGIAGDMFVAALLDLGADRKALDKALSSIPAKGFTVEIGRVQKAGIDCCDFNVILDKEHENHDHDMAYLYGPLPEAREEVHEEHHHHHEEEGHHHEEEEHHCHCHEEGHHHEEEEHHCHCHEEGHHHEEEEHHCHCHEDHHHHDHGEGHHHHEHRHLKDVEAVIDGTDMTESARALAKKIFRIVAEAESKAHNLPIEEVHFHEVGAIDSIVDIISAAVCFDSLHIENVIVPKLSEGRGTVRCQHGVLPVPVPATLNIVTAYHMPLEIMDAKGEYVTPTGAAIAAALATSHELPASFTVLKTGLGAGKRDYRERTNILRAILIDEAEGPWEKDQVVKLESDIDDASGEVLGYTMKKLMDAGALDVHFTPIYMKKNRPAYELTVICKEDRKEAMENILFSETTTIGIRELAPLMRSILHREEKEVDTAYGRVQVKEVTLGSEKRRYPEYESVKKRAEEKQVPFQTVFNAAKNSI</sequence>
<reference evidence="4 5" key="1">
    <citation type="submission" date="2011-11" db="EMBL/GenBank/DDBJ databases">
        <title>The Genome Sequence of Dialister succinatiphilus YIT 11850.</title>
        <authorList>
            <consortium name="The Broad Institute Genome Sequencing Platform"/>
            <person name="Earl A."/>
            <person name="Ward D."/>
            <person name="Feldgarden M."/>
            <person name="Gevers D."/>
            <person name="Morotomi M."/>
            <person name="Young S.K."/>
            <person name="Zeng Q."/>
            <person name="Gargeya S."/>
            <person name="Fitzgerald M."/>
            <person name="Haas B."/>
            <person name="Abouelleil A."/>
            <person name="Alvarado L."/>
            <person name="Arachchi H.M."/>
            <person name="Berlin A."/>
            <person name="Brown A."/>
            <person name="Chapman S.B."/>
            <person name="Dunbar C."/>
            <person name="Gearin G."/>
            <person name="Goldberg J."/>
            <person name="Griggs A."/>
            <person name="Gujja S."/>
            <person name="Heiman D."/>
            <person name="Howarth C."/>
            <person name="Lui A."/>
            <person name="MacDonald P.J.P."/>
            <person name="Montmayeur A."/>
            <person name="Murphy C."/>
            <person name="Neiman D."/>
            <person name="Pearson M."/>
            <person name="Priest M."/>
            <person name="Roberts A."/>
            <person name="Saif S."/>
            <person name="Shea T."/>
            <person name="Sisk P."/>
            <person name="Stolte C."/>
            <person name="Sykes S."/>
            <person name="Wortman J."/>
            <person name="Nusbaum C."/>
            <person name="Birren B."/>
        </authorList>
    </citation>
    <scope>NUCLEOTIDE SEQUENCE [LARGE SCALE GENOMIC DNA]</scope>
    <source>
        <strain evidence="4 5">YIT 11850</strain>
    </source>
</reference>
<dbReference type="OrthoDB" id="9765625at2"/>
<evidence type="ECO:0000256" key="1">
    <source>
        <dbReference type="ARBA" id="ARBA00022596"/>
    </source>
</evidence>
<dbReference type="HAMAP" id="MF_01074">
    <property type="entry name" value="LarC"/>
    <property type="match status" value="1"/>
</dbReference>
<comment type="function">
    <text evidence="2">Involved in the biosynthesis of a nickel-pincer cofactor ((SCS)Ni(II) pincer complex). Binds Ni(2+), and functions in nickel delivery to pyridinium-3,5-bisthiocarboxylic acid mononucleotide (P2TMN), to form the mature cofactor. Is thus probably required for the activation of nickel-pincer cofactor-dependent enzymes.</text>
</comment>
<dbReference type="eggNOG" id="COG1641">
    <property type="taxonomic scope" value="Bacteria"/>
</dbReference>
<dbReference type="STRING" id="742743.HMPREF9453_02002"/>
<keyword evidence="5" id="KW-1185">Reference proteome</keyword>